<keyword evidence="1" id="KW-1133">Transmembrane helix</keyword>
<evidence type="ECO:0000313" key="3">
    <source>
        <dbReference type="EMBL" id="SFS98508.1"/>
    </source>
</evidence>
<keyword evidence="1" id="KW-0472">Membrane</keyword>
<dbReference type="Pfam" id="PF00892">
    <property type="entry name" value="EamA"/>
    <property type="match status" value="1"/>
</dbReference>
<dbReference type="RefSeq" id="WP_092906795.1">
    <property type="nucleotide sequence ID" value="NZ_FOZS01000004.1"/>
</dbReference>
<feature type="transmembrane region" description="Helical" evidence="1">
    <location>
        <begin position="6"/>
        <end position="26"/>
    </location>
</feature>
<dbReference type="GO" id="GO:0016020">
    <property type="term" value="C:membrane"/>
    <property type="evidence" value="ECO:0007669"/>
    <property type="project" value="InterPro"/>
</dbReference>
<dbReference type="AlphaFoldDB" id="A0A1I6UAW6"/>
<dbReference type="SUPFAM" id="SSF103481">
    <property type="entry name" value="Multidrug resistance efflux transporter EmrE"/>
    <property type="match status" value="1"/>
</dbReference>
<feature type="domain" description="EamA" evidence="2">
    <location>
        <begin position="8"/>
        <end position="140"/>
    </location>
</feature>
<dbReference type="EMBL" id="FOZS01000004">
    <property type="protein sequence ID" value="SFS98508.1"/>
    <property type="molecule type" value="Genomic_DNA"/>
</dbReference>
<keyword evidence="1" id="KW-0812">Transmembrane</keyword>
<organism evidence="3 4">
    <name type="scientific">Halostagnicola kamekurae</name>
    <dbReference type="NCBI Taxonomy" id="619731"/>
    <lineage>
        <taxon>Archaea</taxon>
        <taxon>Methanobacteriati</taxon>
        <taxon>Methanobacteriota</taxon>
        <taxon>Stenosarchaea group</taxon>
        <taxon>Halobacteria</taxon>
        <taxon>Halobacteriales</taxon>
        <taxon>Natrialbaceae</taxon>
        <taxon>Halostagnicola</taxon>
    </lineage>
</organism>
<dbReference type="InterPro" id="IPR000620">
    <property type="entry name" value="EamA_dom"/>
</dbReference>
<dbReference type="OrthoDB" id="312690at2157"/>
<keyword evidence="4" id="KW-1185">Reference proteome</keyword>
<reference evidence="4" key="1">
    <citation type="submission" date="2016-10" db="EMBL/GenBank/DDBJ databases">
        <authorList>
            <person name="Varghese N."/>
            <person name="Submissions S."/>
        </authorList>
    </citation>
    <scope>NUCLEOTIDE SEQUENCE [LARGE SCALE GENOMIC DNA]</scope>
    <source>
        <strain evidence="4">DSM 22427</strain>
    </source>
</reference>
<evidence type="ECO:0000313" key="4">
    <source>
        <dbReference type="Proteomes" id="UP000199199"/>
    </source>
</evidence>
<proteinExistence type="predicted"/>
<feature type="transmembrane region" description="Helical" evidence="1">
    <location>
        <begin position="97"/>
        <end position="117"/>
    </location>
</feature>
<evidence type="ECO:0000256" key="1">
    <source>
        <dbReference type="SAM" id="Phobius"/>
    </source>
</evidence>
<feature type="transmembrane region" description="Helical" evidence="1">
    <location>
        <begin position="123"/>
        <end position="140"/>
    </location>
</feature>
<dbReference type="Proteomes" id="UP000199199">
    <property type="component" value="Unassembled WGS sequence"/>
</dbReference>
<gene>
    <name evidence="3" type="ORF">SAMN04488556_3692</name>
</gene>
<sequence>MEFTEMDSGILFGLITMTSWGIWIILGNAASEAIDPRTAAAISYLVAGFLALGFIVVSDASLAVTARGGMLAGAAGLFTGIGLISMYIGFTQGSTTMVSTLGAMYFVVAAILGIVVLGDDATITKFIGIAFAALSIALITR</sequence>
<feature type="transmembrane region" description="Helical" evidence="1">
    <location>
        <begin position="38"/>
        <end position="57"/>
    </location>
</feature>
<name>A0A1I6UAW6_9EURY</name>
<protein>
    <submittedName>
        <fullName evidence="3">Uncharacterized membrane protein</fullName>
    </submittedName>
</protein>
<accession>A0A1I6UAW6</accession>
<feature type="transmembrane region" description="Helical" evidence="1">
    <location>
        <begin position="69"/>
        <end position="90"/>
    </location>
</feature>
<evidence type="ECO:0000259" key="2">
    <source>
        <dbReference type="Pfam" id="PF00892"/>
    </source>
</evidence>
<dbReference type="InterPro" id="IPR037185">
    <property type="entry name" value="EmrE-like"/>
</dbReference>